<evidence type="ECO:0000313" key="12">
    <source>
        <dbReference type="EMBL" id="KDN52603.1"/>
    </source>
</evidence>
<feature type="compositionally biased region" description="Basic and acidic residues" evidence="10">
    <location>
        <begin position="1107"/>
        <end position="1117"/>
    </location>
</feature>
<name>A0A066WJ66_TILAU</name>
<keyword evidence="3" id="KW-0902">Two-component regulatory system</keyword>
<keyword evidence="13" id="KW-1185">Reference proteome</keyword>
<feature type="region of interest" description="Disordered" evidence="10">
    <location>
        <begin position="620"/>
        <end position="640"/>
    </location>
</feature>
<evidence type="ECO:0000256" key="8">
    <source>
        <dbReference type="ARBA" id="ARBA00062171"/>
    </source>
</evidence>
<dbReference type="EMBL" id="JMSN01000008">
    <property type="protein sequence ID" value="KDN52603.1"/>
    <property type="molecule type" value="Genomic_DNA"/>
</dbReference>
<gene>
    <name evidence="12" type="ORF">K437DRAFT_231954</name>
</gene>
<keyword evidence="2 9" id="KW-0597">Phosphoprotein</keyword>
<dbReference type="CDD" id="cd17546">
    <property type="entry name" value="REC_hyHK_CKI1_RcsC-like"/>
    <property type="match status" value="1"/>
</dbReference>
<dbReference type="Gene3D" id="3.40.50.2300">
    <property type="match status" value="1"/>
</dbReference>
<feature type="region of interest" description="Disordered" evidence="10">
    <location>
        <begin position="678"/>
        <end position="720"/>
    </location>
</feature>
<feature type="region of interest" description="Disordered" evidence="10">
    <location>
        <begin position="554"/>
        <end position="591"/>
    </location>
</feature>
<dbReference type="InterPro" id="IPR001789">
    <property type="entry name" value="Sig_transdc_resp-reg_receiver"/>
</dbReference>
<feature type="compositionally biased region" description="Low complexity" evidence="10">
    <location>
        <begin position="754"/>
        <end position="766"/>
    </location>
</feature>
<keyword evidence="7" id="KW-0539">Nucleus</keyword>
<feature type="region of interest" description="Disordered" evidence="10">
    <location>
        <begin position="1"/>
        <end position="129"/>
    </location>
</feature>
<reference evidence="12 13" key="1">
    <citation type="submission" date="2014-05" db="EMBL/GenBank/DDBJ databases">
        <title>Draft genome sequence of a rare smut relative, Tilletiaria anomala UBC 951.</title>
        <authorList>
            <consortium name="DOE Joint Genome Institute"/>
            <person name="Toome M."/>
            <person name="Kuo A."/>
            <person name="Henrissat B."/>
            <person name="Lipzen A."/>
            <person name="Tritt A."/>
            <person name="Yoshinaga Y."/>
            <person name="Zane M."/>
            <person name="Barry K."/>
            <person name="Grigoriev I.V."/>
            <person name="Spatafora J.W."/>
            <person name="Aimea M.C."/>
        </authorList>
    </citation>
    <scope>NUCLEOTIDE SEQUENCE [LARGE SCALE GENOMIC DNA]</scope>
    <source>
        <strain evidence="12 13">UBC 951</strain>
    </source>
</reference>
<dbReference type="GeneID" id="25262806"/>
<comment type="subunit">
    <text evidence="8">Homotrimer. Homotrimerization increases the affinity of HSF1 to DNA. Interacts with transcriptional coregulator SSA1 on chromatin.</text>
</comment>
<protein>
    <recommendedName>
        <fullName evidence="11">Response regulatory domain-containing protein</fullName>
    </recommendedName>
</protein>
<dbReference type="GO" id="GO:0043565">
    <property type="term" value="F:sequence-specific DNA binding"/>
    <property type="evidence" value="ECO:0007669"/>
    <property type="project" value="InterPro"/>
</dbReference>
<feature type="region of interest" description="Disordered" evidence="10">
    <location>
        <begin position="224"/>
        <end position="270"/>
    </location>
</feature>
<feature type="region of interest" description="Disordered" evidence="10">
    <location>
        <begin position="1048"/>
        <end position="1117"/>
    </location>
</feature>
<dbReference type="Pfam" id="PF00447">
    <property type="entry name" value="HSF_DNA-bind"/>
    <property type="match status" value="1"/>
</dbReference>
<feature type="compositionally biased region" description="Low complexity" evidence="10">
    <location>
        <begin position="623"/>
        <end position="633"/>
    </location>
</feature>
<feature type="compositionally biased region" description="Low complexity" evidence="10">
    <location>
        <begin position="1059"/>
        <end position="1089"/>
    </location>
</feature>
<keyword evidence="4" id="KW-0805">Transcription regulation</keyword>
<dbReference type="GO" id="GO:0003700">
    <property type="term" value="F:DNA-binding transcription factor activity"/>
    <property type="evidence" value="ECO:0007669"/>
    <property type="project" value="InterPro"/>
</dbReference>
<dbReference type="Proteomes" id="UP000027361">
    <property type="component" value="Unassembled WGS sequence"/>
</dbReference>
<dbReference type="InterPro" id="IPR036390">
    <property type="entry name" value="WH_DNA-bd_sf"/>
</dbReference>
<dbReference type="AlphaFoldDB" id="A0A066WJ66"/>
<dbReference type="HOGENOM" id="CLU_008776_1_2_1"/>
<dbReference type="InParanoid" id="A0A066WJ66"/>
<feature type="compositionally biased region" description="Polar residues" evidence="10">
    <location>
        <begin position="1092"/>
        <end position="1104"/>
    </location>
</feature>
<organism evidence="12 13">
    <name type="scientific">Tilletiaria anomala (strain ATCC 24038 / CBS 436.72 / UBC 951)</name>
    <dbReference type="NCBI Taxonomy" id="1037660"/>
    <lineage>
        <taxon>Eukaryota</taxon>
        <taxon>Fungi</taxon>
        <taxon>Dikarya</taxon>
        <taxon>Basidiomycota</taxon>
        <taxon>Ustilaginomycotina</taxon>
        <taxon>Exobasidiomycetes</taxon>
        <taxon>Georgefischeriales</taxon>
        <taxon>Tilletiariaceae</taxon>
        <taxon>Tilletiaria</taxon>
    </lineage>
</organism>
<dbReference type="PANTHER" id="PTHR45339:SF1">
    <property type="entry name" value="HYBRID SIGNAL TRANSDUCTION HISTIDINE KINASE J"/>
    <property type="match status" value="1"/>
</dbReference>
<keyword evidence="6" id="KW-0804">Transcription</keyword>
<dbReference type="GO" id="GO:0005634">
    <property type="term" value="C:nucleus"/>
    <property type="evidence" value="ECO:0007669"/>
    <property type="project" value="UniProtKB-SubCell"/>
</dbReference>
<evidence type="ECO:0000256" key="10">
    <source>
        <dbReference type="SAM" id="MobiDB-lite"/>
    </source>
</evidence>
<dbReference type="FunFam" id="1.10.10.10:FF:000027">
    <property type="entry name" value="Heat shock transcription factor 1"/>
    <property type="match status" value="1"/>
</dbReference>
<feature type="compositionally biased region" description="Polar residues" evidence="10">
    <location>
        <begin position="688"/>
        <end position="717"/>
    </location>
</feature>
<dbReference type="FunFam" id="3.40.50.2300:FF:000212">
    <property type="entry name" value="Stress response regulator/HFS transcription factor"/>
    <property type="match status" value="1"/>
</dbReference>
<dbReference type="PANTHER" id="PTHR45339">
    <property type="entry name" value="HYBRID SIGNAL TRANSDUCTION HISTIDINE KINASE J"/>
    <property type="match status" value="1"/>
</dbReference>
<dbReference type="SUPFAM" id="SSF46785">
    <property type="entry name" value="Winged helix' DNA-binding domain"/>
    <property type="match status" value="1"/>
</dbReference>
<dbReference type="InterPro" id="IPR011006">
    <property type="entry name" value="CheY-like_superfamily"/>
</dbReference>
<proteinExistence type="predicted"/>
<dbReference type="SUPFAM" id="SSF52172">
    <property type="entry name" value="CheY-like"/>
    <property type="match status" value="1"/>
</dbReference>
<sequence>MPPMKNANGAPPASSSGPSPETQVTGNGFAVNSQPPQLMGSSSGAPSGVQRCFGDAQRRQEHTIRQGQPAAAFDFDAAFAQCTPRSRSSHRKPQQQQSPVSAYGPSPITGFVPMQPAQAGPSSTNVPTYAHPALHPEHPLQLSSFPTNVLYHPGVAQEGMLIGGADPSVDAMLHPSAYHTAEGATATLTDAKIVQSQQPGALQHPTQSATSIPSFNARIFAPSATATTAEGSRIPTEAHQVTDEGRDDEGDAAEAGGTGGAIARGTDGKDMEGKAASHFVRRLFSMLEDGSWNEIVRWSLSGTSFVVANMNDFTKHVLPRHFRHSNFASFVRQLNKYDFHKVKKDPAMFEALFGMAPGSSNGDCNQMWEFKHDCFVRARPDLLDEVKRKIPTGKKRKDGEDHIYSSAVPLGAEAADMAAEDYAALKEQVKSLTIVQDQMTNHISTLTKQYQGVISEMLTYQRNMFEQDQLMQNLIQYLVNTEQDRSRTIEGPSPSTGLLSNDSGPFLQSNEAAKLIGSYSEVASASFAQMSEIAVRASQGLFGVSAAGLRTSPSTTVVDRPISHKGQTSSSKTISPAAMATPAPTSVANQTGAGVDRSFATVETGTPSFFLHPPHFDEAHAASSSNISSSVSNTEGPSAPAIVTGSSKGISIFNPTFLDENAGLRVFTVGTLQARQDADSLNKGQAGDSPTGSSEPGAKTGSSTTKAKALSESSSPSEAGALQVLSIDELPYGMPRIDKRSKGGSSLLASDVEGGPSPGDTPGTSDKVPSVLRVRRSTYVPGWAVPPRVLLVDDDAVCRKLSSKFLQVFGCAIDVAVDGVNAVNKMNLEKYDLVLMDIIMPNLDGVSATSLIRRFDPRTPIISMTSNSQPSELFTYMNHGMNDILPKPFTKQGLLNMLEKHLIHLKTVQQLDEIPRSLGLPPVENGALHKALATTAQLAASSLNQAIQLGPQPDQQQQQQQLKGDSTCDAGATLALGSMSRLSFACARELDANPLVCMGFSDQEYVSMLQNLIAAGSLSDSNQGDLSSTVADALDVLPGEGTAINARRVSQASEKQQHRQQAQQQQAQQQQAQQQQAQQGQKQQQQQKRQAPDNSPKGSKSSIAGQGEKRARFMEIA</sequence>
<evidence type="ECO:0000256" key="3">
    <source>
        <dbReference type="ARBA" id="ARBA00023012"/>
    </source>
</evidence>
<feature type="compositionally biased region" description="Low complexity" evidence="10">
    <location>
        <begin position="70"/>
        <end position="80"/>
    </location>
</feature>
<evidence type="ECO:0000256" key="7">
    <source>
        <dbReference type="ARBA" id="ARBA00023242"/>
    </source>
</evidence>
<evidence type="ECO:0000256" key="9">
    <source>
        <dbReference type="PROSITE-ProRule" id="PRU00169"/>
    </source>
</evidence>
<feature type="modified residue" description="4-aspartylphosphate" evidence="9">
    <location>
        <position position="837"/>
    </location>
</feature>
<dbReference type="RefSeq" id="XP_013245442.1">
    <property type="nucleotide sequence ID" value="XM_013389988.1"/>
</dbReference>
<evidence type="ECO:0000259" key="11">
    <source>
        <dbReference type="PROSITE" id="PS50110"/>
    </source>
</evidence>
<evidence type="ECO:0000256" key="4">
    <source>
        <dbReference type="ARBA" id="ARBA00023015"/>
    </source>
</evidence>
<comment type="subcellular location">
    <subcellularLocation>
        <location evidence="1">Nucleus</location>
    </subcellularLocation>
</comment>
<evidence type="ECO:0000256" key="1">
    <source>
        <dbReference type="ARBA" id="ARBA00004123"/>
    </source>
</evidence>
<dbReference type="Gene3D" id="1.10.10.10">
    <property type="entry name" value="Winged helix-like DNA-binding domain superfamily/Winged helix DNA-binding domain"/>
    <property type="match status" value="1"/>
</dbReference>
<dbReference type="SMART" id="SM00415">
    <property type="entry name" value="HSF"/>
    <property type="match status" value="1"/>
</dbReference>
<dbReference type="InterPro" id="IPR000232">
    <property type="entry name" value="HSF_DNA-bd"/>
</dbReference>
<dbReference type="GO" id="GO:0000160">
    <property type="term" value="P:phosphorelay signal transduction system"/>
    <property type="evidence" value="ECO:0007669"/>
    <property type="project" value="UniProtKB-KW"/>
</dbReference>
<dbReference type="STRING" id="1037660.A0A066WJ66"/>
<feature type="domain" description="Response regulatory" evidence="11">
    <location>
        <begin position="788"/>
        <end position="902"/>
    </location>
</feature>
<dbReference type="PRINTS" id="PR00056">
    <property type="entry name" value="HSFDOMAIN"/>
</dbReference>
<feature type="compositionally biased region" description="Polar residues" evidence="10">
    <location>
        <begin position="21"/>
        <end position="45"/>
    </location>
</feature>
<dbReference type="OMA" id="QGVISEM"/>
<feature type="compositionally biased region" description="Low complexity" evidence="10">
    <location>
        <begin position="1"/>
        <end position="20"/>
    </location>
</feature>
<evidence type="ECO:0000256" key="6">
    <source>
        <dbReference type="ARBA" id="ARBA00023163"/>
    </source>
</evidence>
<dbReference type="PROSITE" id="PS50110">
    <property type="entry name" value="RESPONSE_REGULATORY"/>
    <property type="match status" value="1"/>
</dbReference>
<comment type="caution">
    <text evidence="12">The sequence shown here is derived from an EMBL/GenBank/DDBJ whole genome shotgun (WGS) entry which is preliminary data.</text>
</comment>
<dbReference type="InterPro" id="IPR036388">
    <property type="entry name" value="WH-like_DNA-bd_sf"/>
</dbReference>
<accession>A0A066WJ66</accession>
<evidence type="ECO:0000256" key="2">
    <source>
        <dbReference type="ARBA" id="ARBA00022553"/>
    </source>
</evidence>
<dbReference type="OrthoDB" id="60033at2759"/>
<evidence type="ECO:0000313" key="13">
    <source>
        <dbReference type="Proteomes" id="UP000027361"/>
    </source>
</evidence>
<evidence type="ECO:0000256" key="5">
    <source>
        <dbReference type="ARBA" id="ARBA00023125"/>
    </source>
</evidence>
<feature type="region of interest" description="Disordered" evidence="10">
    <location>
        <begin position="741"/>
        <end position="770"/>
    </location>
</feature>
<dbReference type="FunCoup" id="A0A066WJ66">
    <property type="interactions" value="166"/>
</dbReference>
<feature type="compositionally biased region" description="Low complexity" evidence="10">
    <location>
        <begin position="573"/>
        <end position="588"/>
    </location>
</feature>
<keyword evidence="5" id="KW-0238">DNA-binding</keyword>
<dbReference type="Pfam" id="PF00072">
    <property type="entry name" value="Response_reg"/>
    <property type="match status" value="1"/>
</dbReference>
<dbReference type="SMART" id="SM00448">
    <property type="entry name" value="REC"/>
    <property type="match status" value="1"/>
</dbReference>